<dbReference type="InterPro" id="IPR050996">
    <property type="entry name" value="Docking_Protein_DOK"/>
</dbReference>
<dbReference type="OrthoDB" id="6020914at2759"/>
<dbReference type="PaxDb" id="8355-A0A1L8GRQ1"/>
<proteinExistence type="predicted"/>
<evidence type="ECO:0000313" key="2">
    <source>
        <dbReference type="Proteomes" id="UP000186698"/>
    </source>
</evidence>
<dbReference type="InterPro" id="IPR001849">
    <property type="entry name" value="PH_domain"/>
</dbReference>
<dbReference type="SMART" id="SM00310">
    <property type="entry name" value="PTBI"/>
    <property type="match status" value="1"/>
</dbReference>
<evidence type="ECO:0000313" key="3">
    <source>
        <dbReference type="RefSeq" id="XP_041444033.1"/>
    </source>
</evidence>
<reference evidence="3" key="2">
    <citation type="submission" date="2025-08" db="UniProtKB">
        <authorList>
            <consortium name="RefSeq"/>
        </authorList>
    </citation>
    <scope>IDENTIFICATION</scope>
    <source>
        <strain evidence="3">J_2021</strain>
        <tissue evidence="3">Erythrocytes</tissue>
    </source>
</reference>
<gene>
    <name evidence="3" type="primary">dok2.S</name>
</gene>
<dbReference type="GO" id="GO:0007169">
    <property type="term" value="P:cell surface receptor protein tyrosine kinase signaling pathway"/>
    <property type="evidence" value="ECO:0000318"/>
    <property type="project" value="GO_Central"/>
</dbReference>
<protein>
    <submittedName>
        <fullName evidence="3">Docking protein 2 isoform X1</fullName>
    </submittedName>
</protein>
<dbReference type="SUPFAM" id="SSF50729">
    <property type="entry name" value="PH domain-like"/>
    <property type="match status" value="2"/>
</dbReference>
<evidence type="ECO:0000256" key="1">
    <source>
        <dbReference type="SAM" id="MobiDB-lite"/>
    </source>
</evidence>
<dbReference type="RefSeq" id="XP_041444033.1">
    <property type="nucleotide sequence ID" value="XM_041588099.1"/>
</dbReference>
<dbReference type="AlphaFoldDB" id="A0A1L8GRQ1"/>
<organism evidence="2 3">
    <name type="scientific">Xenopus laevis</name>
    <name type="common">African clawed frog</name>
    <dbReference type="NCBI Taxonomy" id="8355"/>
    <lineage>
        <taxon>Eukaryota</taxon>
        <taxon>Metazoa</taxon>
        <taxon>Chordata</taxon>
        <taxon>Craniata</taxon>
        <taxon>Vertebrata</taxon>
        <taxon>Euteleostomi</taxon>
        <taxon>Amphibia</taxon>
        <taxon>Batrachia</taxon>
        <taxon>Anura</taxon>
        <taxon>Pipoidea</taxon>
        <taxon>Pipidae</taxon>
        <taxon>Xenopodinae</taxon>
        <taxon>Xenopus</taxon>
        <taxon>Xenopus</taxon>
    </lineage>
</organism>
<dbReference type="GO" id="GO:0007265">
    <property type="term" value="P:Ras protein signal transduction"/>
    <property type="evidence" value="ECO:0000318"/>
    <property type="project" value="GO_Central"/>
</dbReference>
<dbReference type="SMART" id="SM00233">
    <property type="entry name" value="PH"/>
    <property type="match status" value="1"/>
</dbReference>
<dbReference type="Pfam" id="PF00169">
    <property type="entry name" value="PH"/>
    <property type="match status" value="1"/>
</dbReference>
<dbReference type="STRING" id="8355.A0A1L8GRQ1"/>
<dbReference type="GO" id="GO:0005737">
    <property type="term" value="C:cytoplasm"/>
    <property type="evidence" value="ECO:0000318"/>
    <property type="project" value="GO_Central"/>
</dbReference>
<dbReference type="Gene3D" id="2.30.29.30">
    <property type="entry name" value="Pleckstrin-homology domain (PH domain)/Phosphotyrosine-binding domain (PTB)"/>
    <property type="match status" value="2"/>
</dbReference>
<dbReference type="Proteomes" id="UP000186698">
    <property type="component" value="Chromosome 3S"/>
</dbReference>
<dbReference type="CTD" id="108712703"/>
<keyword evidence="2" id="KW-1185">Reference proteome</keyword>
<name>A0A1L8GRQ1_XENLA</name>
<dbReference type="PROSITE" id="PS50003">
    <property type="entry name" value="PH_DOMAIN"/>
    <property type="match status" value="1"/>
</dbReference>
<accession>A0A1L8GRQ1</accession>
<dbReference type="Pfam" id="PF02174">
    <property type="entry name" value="IRS"/>
    <property type="match status" value="1"/>
</dbReference>
<dbReference type="SMART" id="SM01244">
    <property type="entry name" value="IRS"/>
    <property type="match status" value="1"/>
</dbReference>
<sequence>MQHRVCKKELPRIRTTAQSEIERARERLYRLGNKKWKKVWAMLYEATCSGLARLEMFEGSQPPDSGRKPECWKLLQLSECVSVSERNGEGSPKDTRSFSIETAQRVYLLASETSEQPGWVKALCSLAFPQDRLPLERKTSQPAQSDLHLQENELYSTKRETVFVVRIRPTEASIRCGLNGMYTLSAENSCLFLRDRQTGSSLYNWPYPYLRRFGRDKSMFSFEAGRRCNSGEGSFEFETPLGGQIFQAIECAINTRSGKQQVIEEQPLSSRKRTTSLLPKGPAVPVPCPQSDVIGKPSIKEESEYAVPFDKVAQKLLATGFGGLLGPQVPAQGKLPKTHQAEPIYDEPGTPQNPVYDEPEVIRSEAWKTQATDAHETGYEYPYLPGWDDYAVPRGSGADGEQQGEAEEWGEKGERAYDNITLKGGNEN</sequence>
<dbReference type="PANTHER" id="PTHR21258:SF14">
    <property type="entry name" value="DOCKING PROTEIN 2"/>
    <property type="match status" value="1"/>
</dbReference>
<dbReference type="PANTHER" id="PTHR21258">
    <property type="entry name" value="DOCKING PROTEIN RELATED"/>
    <property type="match status" value="1"/>
</dbReference>
<feature type="region of interest" description="Disordered" evidence="1">
    <location>
        <begin position="373"/>
        <end position="428"/>
    </location>
</feature>
<feature type="region of interest" description="Disordered" evidence="1">
    <location>
        <begin position="262"/>
        <end position="284"/>
    </location>
</feature>
<dbReference type="GO" id="GO:0043410">
    <property type="term" value="P:positive regulation of MAPK cascade"/>
    <property type="evidence" value="ECO:0007669"/>
    <property type="project" value="TreeGrafter"/>
</dbReference>
<dbReference type="InterPro" id="IPR011993">
    <property type="entry name" value="PH-like_dom_sf"/>
</dbReference>
<dbReference type="GeneID" id="108712703"/>
<dbReference type="InterPro" id="IPR002404">
    <property type="entry name" value="IRS_PTB"/>
</dbReference>
<dbReference type="OMA" id="VIRSEAW"/>
<reference evidence="2" key="1">
    <citation type="submission" date="2024-06" db="UniProtKB">
        <authorList>
            <consortium name="RefSeq"/>
        </authorList>
    </citation>
    <scope>NUCLEOTIDE SEQUENCE [LARGE SCALE GENOMIC DNA]</scope>
    <source>
        <strain evidence="2">J_2021</strain>
    </source>
</reference>
<dbReference type="PROSITE" id="PS51064">
    <property type="entry name" value="IRS_PTB"/>
    <property type="match status" value="1"/>
</dbReference>